<accession>A0A0F9I9D6</accession>
<reference evidence="1" key="1">
    <citation type="journal article" date="2015" name="Nature">
        <title>Complex archaea that bridge the gap between prokaryotes and eukaryotes.</title>
        <authorList>
            <person name="Spang A."/>
            <person name="Saw J.H."/>
            <person name="Jorgensen S.L."/>
            <person name="Zaremba-Niedzwiedzka K."/>
            <person name="Martijn J."/>
            <person name="Lind A.E."/>
            <person name="van Eijk R."/>
            <person name="Schleper C."/>
            <person name="Guy L."/>
            <person name="Ettema T.J."/>
        </authorList>
    </citation>
    <scope>NUCLEOTIDE SEQUENCE</scope>
</reference>
<proteinExistence type="predicted"/>
<dbReference type="AlphaFoldDB" id="A0A0F9I9D6"/>
<protein>
    <submittedName>
        <fullName evidence="1">Uncharacterized protein</fullName>
    </submittedName>
</protein>
<sequence length="37" mass="4376">MVVFWSVRSPYFGGFKDIEFEEIAKIFNPFLGALEKY</sequence>
<dbReference type="EMBL" id="LAZR01014705">
    <property type="protein sequence ID" value="KKM16299.1"/>
    <property type="molecule type" value="Genomic_DNA"/>
</dbReference>
<organism evidence="1">
    <name type="scientific">marine sediment metagenome</name>
    <dbReference type="NCBI Taxonomy" id="412755"/>
    <lineage>
        <taxon>unclassified sequences</taxon>
        <taxon>metagenomes</taxon>
        <taxon>ecological metagenomes</taxon>
    </lineage>
</organism>
<comment type="caution">
    <text evidence="1">The sequence shown here is derived from an EMBL/GenBank/DDBJ whole genome shotgun (WGS) entry which is preliminary data.</text>
</comment>
<evidence type="ECO:0000313" key="1">
    <source>
        <dbReference type="EMBL" id="KKM16299.1"/>
    </source>
</evidence>
<gene>
    <name evidence="1" type="ORF">LCGC14_1687260</name>
</gene>
<name>A0A0F9I9D6_9ZZZZ</name>